<dbReference type="EMBL" id="CAJOBI010044784">
    <property type="protein sequence ID" value="CAF4342342.1"/>
    <property type="molecule type" value="Genomic_DNA"/>
</dbReference>
<evidence type="ECO:0000313" key="3">
    <source>
        <dbReference type="Proteomes" id="UP000676336"/>
    </source>
</evidence>
<name>A0A8S2UFV7_9BILA</name>
<evidence type="ECO:0000313" key="1">
    <source>
        <dbReference type="EMBL" id="CAF4342342.1"/>
    </source>
</evidence>
<evidence type="ECO:0000313" key="2">
    <source>
        <dbReference type="EMBL" id="CAF4344204.1"/>
    </source>
</evidence>
<protein>
    <submittedName>
        <fullName evidence="1">Uncharacterized protein</fullName>
    </submittedName>
</protein>
<dbReference type="Proteomes" id="UP000676336">
    <property type="component" value="Unassembled WGS sequence"/>
</dbReference>
<reference evidence="1" key="1">
    <citation type="submission" date="2021-02" db="EMBL/GenBank/DDBJ databases">
        <authorList>
            <person name="Nowell W R."/>
        </authorList>
    </citation>
    <scope>NUCLEOTIDE SEQUENCE</scope>
</reference>
<dbReference type="AlphaFoldDB" id="A0A8S2UFV7"/>
<dbReference type="EMBL" id="CAJOBI010045205">
    <property type="protein sequence ID" value="CAF4344204.1"/>
    <property type="molecule type" value="Genomic_DNA"/>
</dbReference>
<organism evidence="1 3">
    <name type="scientific">Rotaria magnacalcarata</name>
    <dbReference type="NCBI Taxonomy" id="392030"/>
    <lineage>
        <taxon>Eukaryota</taxon>
        <taxon>Metazoa</taxon>
        <taxon>Spiralia</taxon>
        <taxon>Gnathifera</taxon>
        <taxon>Rotifera</taxon>
        <taxon>Eurotatoria</taxon>
        <taxon>Bdelloidea</taxon>
        <taxon>Philodinida</taxon>
        <taxon>Philodinidae</taxon>
        <taxon>Rotaria</taxon>
    </lineage>
</organism>
<dbReference type="Gene3D" id="1.25.50.20">
    <property type="match status" value="1"/>
</dbReference>
<comment type="caution">
    <text evidence="1">The sequence shown here is derived from an EMBL/GenBank/DDBJ whole genome shotgun (WGS) entry which is preliminary data.</text>
</comment>
<feature type="non-terminal residue" evidence="1">
    <location>
        <position position="1"/>
    </location>
</feature>
<accession>A0A8S2UFV7</accession>
<sequence>IGADFLSAVYISHLKHDDNETDWKMMYNYYKTAVSPQEQTRALVAISSTNNTDRLNQ</sequence>
<proteinExistence type="predicted"/>
<gene>
    <name evidence="1" type="ORF">SMN809_LOCUS27864</name>
    <name evidence="2" type="ORF">SMN809_LOCUS27941</name>
</gene>